<dbReference type="PANTHER" id="PTHR13006">
    <property type="entry name" value="PAPILLOMAVIRUS REGULATORY FACTOR PRF-1"/>
    <property type="match status" value="1"/>
</dbReference>
<evidence type="ECO:0000313" key="10">
    <source>
        <dbReference type="EnsemblMetazoa" id="AFAF015764-PA"/>
    </source>
</evidence>
<evidence type="ECO:0000256" key="8">
    <source>
        <dbReference type="ARBA" id="ARBA00023242"/>
    </source>
</evidence>
<comment type="subcellular location">
    <subcellularLocation>
        <location evidence="1">Nucleus</location>
    </subcellularLocation>
</comment>
<sequence length="254" mass="27207">MLLGSRIGTSAYDLLLQLPLVQRGPCDDAAFAAFAGSNSDDALSGAVTSLAPATDRDVANLLTVALARESLACRPAHRGSFPCAKSSINEAYYNLDKATHMKKYFLNKMSTGKRLAKRSIVGTRVCAPGTDGIWYSGKIEFVKTASDGQKDGASGRAGTGGGFLPGLTTPARYTVLFDNMKDVARLGLGREFRETELIGRGFRTIADVKLKPGQKVFLTYNGRENAGEVIAHDDLKDEVKVRIAGAAQEREGRT</sequence>
<keyword evidence="5" id="KW-0805">Transcription regulation</keyword>
<dbReference type="Pfam" id="PF15997">
    <property type="entry name" value="DUF4772"/>
    <property type="match status" value="1"/>
</dbReference>
<dbReference type="GO" id="GO:0005634">
    <property type="term" value="C:nucleus"/>
    <property type="evidence" value="ECO:0007669"/>
    <property type="project" value="UniProtKB-SubCell"/>
</dbReference>
<evidence type="ECO:0000256" key="4">
    <source>
        <dbReference type="ARBA" id="ARBA00022833"/>
    </source>
</evidence>
<name>A0A182QS49_9DIPT</name>
<evidence type="ECO:0000313" key="11">
    <source>
        <dbReference type="Proteomes" id="UP000075886"/>
    </source>
</evidence>
<dbReference type="EMBL" id="AXCN02000303">
    <property type="status" value="NOT_ANNOTATED_CDS"/>
    <property type="molecule type" value="Genomic_DNA"/>
</dbReference>
<dbReference type="VEuPathDB" id="VectorBase:AFAF015764"/>
<keyword evidence="2" id="KW-0479">Metal-binding</keyword>
<evidence type="ECO:0000256" key="6">
    <source>
        <dbReference type="ARBA" id="ARBA00023125"/>
    </source>
</evidence>
<dbReference type="Proteomes" id="UP000075886">
    <property type="component" value="Unassembled WGS sequence"/>
</dbReference>
<evidence type="ECO:0000256" key="7">
    <source>
        <dbReference type="ARBA" id="ARBA00023163"/>
    </source>
</evidence>
<protein>
    <recommendedName>
        <fullName evidence="9">DUF4772 domain-containing protein</fullName>
    </recommendedName>
</protein>
<keyword evidence="4" id="KW-0862">Zinc</keyword>
<reference evidence="10" key="2">
    <citation type="submission" date="2020-05" db="UniProtKB">
        <authorList>
            <consortium name="EnsemblMetazoa"/>
        </authorList>
    </citation>
    <scope>IDENTIFICATION</scope>
    <source>
        <strain evidence="10">FAR1</strain>
    </source>
</reference>
<dbReference type="GO" id="GO:0006357">
    <property type="term" value="P:regulation of transcription by RNA polymerase II"/>
    <property type="evidence" value="ECO:0007669"/>
    <property type="project" value="TreeGrafter"/>
</dbReference>
<dbReference type="GO" id="GO:0003700">
    <property type="term" value="F:DNA-binding transcription factor activity"/>
    <property type="evidence" value="ECO:0007669"/>
    <property type="project" value="TreeGrafter"/>
</dbReference>
<proteinExistence type="predicted"/>
<organism evidence="10 11">
    <name type="scientific">Anopheles farauti</name>
    <dbReference type="NCBI Taxonomy" id="69004"/>
    <lineage>
        <taxon>Eukaryota</taxon>
        <taxon>Metazoa</taxon>
        <taxon>Ecdysozoa</taxon>
        <taxon>Arthropoda</taxon>
        <taxon>Hexapoda</taxon>
        <taxon>Insecta</taxon>
        <taxon>Pterygota</taxon>
        <taxon>Neoptera</taxon>
        <taxon>Endopterygota</taxon>
        <taxon>Diptera</taxon>
        <taxon>Nematocera</taxon>
        <taxon>Culicoidea</taxon>
        <taxon>Culicidae</taxon>
        <taxon>Anophelinae</taxon>
        <taxon>Anopheles</taxon>
    </lineage>
</organism>
<evidence type="ECO:0000256" key="2">
    <source>
        <dbReference type="ARBA" id="ARBA00022723"/>
    </source>
</evidence>
<dbReference type="AlphaFoldDB" id="A0A182QS49"/>
<feature type="domain" description="DUF4772" evidence="9">
    <location>
        <begin position="113"/>
        <end position="243"/>
    </location>
</feature>
<evidence type="ECO:0000259" key="9">
    <source>
        <dbReference type="Pfam" id="PF15997"/>
    </source>
</evidence>
<keyword evidence="6" id="KW-0238">DNA-binding</keyword>
<evidence type="ECO:0000256" key="1">
    <source>
        <dbReference type="ARBA" id="ARBA00004123"/>
    </source>
</evidence>
<reference evidence="11" key="1">
    <citation type="submission" date="2014-01" db="EMBL/GenBank/DDBJ databases">
        <title>The Genome Sequence of Anopheles farauti FAR1 (V2).</title>
        <authorList>
            <consortium name="The Broad Institute Genomics Platform"/>
            <person name="Neafsey D.E."/>
            <person name="Besansky N."/>
            <person name="Howell P."/>
            <person name="Walton C."/>
            <person name="Young S.K."/>
            <person name="Zeng Q."/>
            <person name="Gargeya S."/>
            <person name="Fitzgerald M."/>
            <person name="Haas B."/>
            <person name="Abouelleil A."/>
            <person name="Allen A.W."/>
            <person name="Alvarado L."/>
            <person name="Arachchi H.M."/>
            <person name="Berlin A.M."/>
            <person name="Chapman S.B."/>
            <person name="Gainer-Dewar J."/>
            <person name="Goldberg J."/>
            <person name="Griggs A."/>
            <person name="Gujja S."/>
            <person name="Hansen M."/>
            <person name="Howarth C."/>
            <person name="Imamovic A."/>
            <person name="Ireland A."/>
            <person name="Larimer J."/>
            <person name="McCowan C."/>
            <person name="Murphy C."/>
            <person name="Pearson M."/>
            <person name="Poon T.W."/>
            <person name="Priest M."/>
            <person name="Roberts A."/>
            <person name="Saif S."/>
            <person name="Shea T."/>
            <person name="Sisk P."/>
            <person name="Sykes S."/>
            <person name="Wortman J."/>
            <person name="Nusbaum C."/>
            <person name="Birren B."/>
        </authorList>
    </citation>
    <scope>NUCLEOTIDE SEQUENCE [LARGE SCALE GENOMIC DNA]</scope>
    <source>
        <strain evidence="11">FAR1</strain>
    </source>
</reference>
<evidence type="ECO:0000256" key="5">
    <source>
        <dbReference type="ARBA" id="ARBA00023015"/>
    </source>
</evidence>
<keyword evidence="7" id="KW-0804">Transcription</keyword>
<dbReference type="STRING" id="69004.A0A182QS49"/>
<accession>A0A182QS49</accession>
<keyword evidence="3" id="KW-0863">Zinc-finger</keyword>
<dbReference type="EnsemblMetazoa" id="AFAF015764-RA">
    <property type="protein sequence ID" value="AFAF015764-PA"/>
    <property type="gene ID" value="AFAF015764"/>
</dbReference>
<dbReference type="PANTHER" id="PTHR13006:SF9">
    <property type="entry name" value="GLUCOSE TRANSPORTER 4 ENHANCER FACTOR, ISOFORM G"/>
    <property type="match status" value="1"/>
</dbReference>
<dbReference type="InterPro" id="IPR031940">
    <property type="entry name" value="DUF4772"/>
</dbReference>
<keyword evidence="11" id="KW-1185">Reference proteome</keyword>
<evidence type="ECO:0000256" key="3">
    <source>
        <dbReference type="ARBA" id="ARBA00022771"/>
    </source>
</evidence>
<keyword evidence="8" id="KW-0539">Nucleus</keyword>
<dbReference type="GO" id="GO:0008270">
    <property type="term" value="F:zinc ion binding"/>
    <property type="evidence" value="ECO:0007669"/>
    <property type="project" value="UniProtKB-KW"/>
</dbReference>
<dbReference type="InterPro" id="IPR052253">
    <property type="entry name" value="CR1/CR2-DNA-binding_regulator"/>
</dbReference>
<dbReference type="GO" id="GO:0000978">
    <property type="term" value="F:RNA polymerase II cis-regulatory region sequence-specific DNA binding"/>
    <property type="evidence" value="ECO:0007669"/>
    <property type="project" value="TreeGrafter"/>
</dbReference>